<feature type="compositionally biased region" description="Basic and acidic residues" evidence="1">
    <location>
        <begin position="433"/>
        <end position="446"/>
    </location>
</feature>
<feature type="region of interest" description="Disordered" evidence="1">
    <location>
        <begin position="417"/>
        <end position="446"/>
    </location>
</feature>
<keyword evidence="2" id="KW-0812">Transmembrane</keyword>
<evidence type="ECO:0000313" key="6">
    <source>
        <dbReference type="Proteomes" id="UP001383192"/>
    </source>
</evidence>
<dbReference type="InterPro" id="IPR057688">
    <property type="entry name" value="DUF7928"/>
</dbReference>
<dbReference type="SUPFAM" id="SSF53448">
    <property type="entry name" value="Nucleotide-diphospho-sugar transferases"/>
    <property type="match status" value="1"/>
</dbReference>
<feature type="compositionally biased region" description="Polar residues" evidence="1">
    <location>
        <begin position="488"/>
        <end position="504"/>
    </location>
</feature>
<evidence type="ECO:0000256" key="2">
    <source>
        <dbReference type="SAM" id="Phobius"/>
    </source>
</evidence>
<proteinExistence type="predicted"/>
<dbReference type="EMBL" id="JAYKXP010000027">
    <property type="protein sequence ID" value="KAK7044002.1"/>
    <property type="molecule type" value="Genomic_DNA"/>
</dbReference>
<dbReference type="Proteomes" id="UP001383192">
    <property type="component" value="Unassembled WGS sequence"/>
</dbReference>
<reference evidence="5 6" key="1">
    <citation type="submission" date="2024-01" db="EMBL/GenBank/DDBJ databases">
        <title>A draft genome for a cacao thread blight-causing isolate of Paramarasmius palmivorus.</title>
        <authorList>
            <person name="Baruah I.K."/>
            <person name="Bukari Y."/>
            <person name="Amoako-Attah I."/>
            <person name="Meinhardt L.W."/>
            <person name="Bailey B.A."/>
            <person name="Cohen S.P."/>
        </authorList>
    </citation>
    <scope>NUCLEOTIDE SEQUENCE [LARGE SCALE GENOMIC DNA]</scope>
    <source>
        <strain evidence="5 6">GH-12</strain>
    </source>
</reference>
<dbReference type="Gene3D" id="3.90.550.10">
    <property type="entry name" value="Spore Coat Polysaccharide Biosynthesis Protein SpsA, Chain A"/>
    <property type="match status" value="1"/>
</dbReference>
<gene>
    <name evidence="5" type="ORF">VNI00_008170</name>
</gene>
<dbReference type="PANTHER" id="PTHR35408:SF3">
    <property type="entry name" value="GLYCOSYLTRANSFERASE 2-LIKE DOMAIN-CONTAINING PROTEIN"/>
    <property type="match status" value="1"/>
</dbReference>
<feature type="transmembrane region" description="Helical" evidence="2">
    <location>
        <begin position="287"/>
        <end position="308"/>
    </location>
</feature>
<dbReference type="InterPro" id="IPR029044">
    <property type="entry name" value="Nucleotide-diphossugar_trans"/>
</dbReference>
<evidence type="ECO:0008006" key="7">
    <source>
        <dbReference type="Google" id="ProtNLM"/>
    </source>
</evidence>
<dbReference type="Pfam" id="PF25550">
    <property type="entry name" value="DUF7928"/>
    <property type="match status" value="1"/>
</dbReference>
<feature type="region of interest" description="Disordered" evidence="1">
    <location>
        <begin position="488"/>
        <end position="540"/>
    </location>
</feature>
<protein>
    <recommendedName>
        <fullName evidence="7">Glycosyltransferase 2-like domain-containing protein</fullName>
    </recommendedName>
</protein>
<feature type="domain" description="DUF7928" evidence="4">
    <location>
        <begin position="4"/>
        <end position="164"/>
    </location>
</feature>
<feature type="transmembrane region" description="Helical" evidence="2">
    <location>
        <begin position="864"/>
        <end position="887"/>
    </location>
</feature>
<feature type="transmembrane region" description="Helical" evidence="2">
    <location>
        <begin position="935"/>
        <end position="957"/>
    </location>
</feature>
<evidence type="ECO:0000259" key="3">
    <source>
        <dbReference type="Pfam" id="PF13632"/>
    </source>
</evidence>
<dbReference type="AlphaFoldDB" id="A0AAW0CXJ3"/>
<keyword evidence="6" id="KW-1185">Reference proteome</keyword>
<keyword evidence="2" id="KW-1133">Transmembrane helix</keyword>
<feature type="domain" description="Glycosyltransferase 2-like" evidence="3">
    <location>
        <begin position="654"/>
        <end position="878"/>
    </location>
</feature>
<evidence type="ECO:0000313" key="5">
    <source>
        <dbReference type="EMBL" id="KAK7044002.1"/>
    </source>
</evidence>
<keyword evidence="2" id="KW-0472">Membrane</keyword>
<sequence length="1052" mass="117083">MDYDRWDALLHHIFKQTQGDAWFRPQEENLTSGVAVRVGDSPPEFRVFPYENISLEPFEAAVKGLNPVPAVAVKIRSAAVHAALGDLKEGADSLYVDTNTRIQVLDTMLSLPHADAEQCAAFIRDERVLVVWSSSLDAIIPTCQDFDERLIKLLWRSRPAAANTSSSFISSAPNSIAGHAGDAGSVSGHSLVSSIRRHSQLLPVSVTADPEKALVADPSTVTPQFKTKRTWYGKKVQVPVNVTPPRRTVLYAPVYNGLAAAMAAVFIGNGVKILLWEWYLDNMFTRFALLVTLPFLYCVSLFFALQIIQNVTMAIGPIAHYHENSTYFSSVVPPPNPQVDARLPHITIQMPVYKEGLESVLMPSVESLKAAMKTYARQGGTSSIFICDDGLRLLPMADRDARIRWYREMGVGWVARPRHGCPAEGSSAEDGDPEKGAVGRKDKRGRVETFHRAGRFKKASNMNYGLKLSLCMEKCLETLVHEKETGSVHFSRQSHGQATPTLAQLASREQHELEESLSSSNSHHRYPPTSPNLGSPKSRSFGYGMQYLGRDGDDMTVSATASMTDPLTNPLAFGTPTPGTPVVPGTPITGGAGIPLLPTSGVDEQGVLSSLDTLASEDLGEKALQMAIEEVYETSGRKWKPWAAGAKAMRMGEIVLLVDSDTVVPEDCLRDAAREMGQDQNVAIIQHESDVMQVAHHYFENGIAYFTRRINKCISMACANGEIAPFVGHNAFLRWRALQDVAYTDGNIWSECNVSEDFDMALRLMKKGWVVRWATYSKGGFKEGVSLTVDDELNRWMKYAYGCNEYESTLLMSSLFKISHLYHRLLFNPVVEWWRKGPIAPQIHRFMWSNAPLHYKISMMAYMFSYYGIAAALPIALLNYTLLGFQLPVDGFYLHSWEIWLATTVVFFGSGNVGYTILGYRLGERELIKGALENLMWIPFFFFFFGGLSIPVSQSILAHVFSYNITWSATIKEVERSNFFKEIPKIAKRFWFSLLTCIIIVAGMIICATPLVPIGFRIDSTGWAVIFPLSVVCACHILFPIVLNPWLMVFSY</sequence>
<evidence type="ECO:0000256" key="1">
    <source>
        <dbReference type="SAM" id="MobiDB-lite"/>
    </source>
</evidence>
<organism evidence="5 6">
    <name type="scientific">Paramarasmius palmivorus</name>
    <dbReference type="NCBI Taxonomy" id="297713"/>
    <lineage>
        <taxon>Eukaryota</taxon>
        <taxon>Fungi</taxon>
        <taxon>Dikarya</taxon>
        <taxon>Basidiomycota</taxon>
        <taxon>Agaricomycotina</taxon>
        <taxon>Agaricomycetes</taxon>
        <taxon>Agaricomycetidae</taxon>
        <taxon>Agaricales</taxon>
        <taxon>Marasmiineae</taxon>
        <taxon>Marasmiaceae</taxon>
        <taxon>Paramarasmius</taxon>
    </lineage>
</organism>
<comment type="caution">
    <text evidence="5">The sequence shown here is derived from an EMBL/GenBank/DDBJ whole genome shotgun (WGS) entry which is preliminary data.</text>
</comment>
<dbReference type="Pfam" id="PF13632">
    <property type="entry name" value="Glyco_trans_2_3"/>
    <property type="match status" value="1"/>
</dbReference>
<dbReference type="InterPro" id="IPR001173">
    <property type="entry name" value="Glyco_trans_2-like"/>
</dbReference>
<feature type="transmembrane region" description="Helical" evidence="2">
    <location>
        <begin position="990"/>
        <end position="1012"/>
    </location>
</feature>
<feature type="transmembrane region" description="Helical" evidence="2">
    <location>
        <begin position="254"/>
        <end position="275"/>
    </location>
</feature>
<feature type="transmembrane region" description="Helical" evidence="2">
    <location>
        <begin position="899"/>
        <end position="923"/>
    </location>
</feature>
<evidence type="ECO:0000259" key="4">
    <source>
        <dbReference type="Pfam" id="PF25550"/>
    </source>
</evidence>
<dbReference type="PANTHER" id="PTHR35408">
    <property type="entry name" value="CHROMOSOME 15, WHOLE GENOME SHOTGUN SEQUENCE"/>
    <property type="match status" value="1"/>
</dbReference>
<accession>A0AAW0CXJ3</accession>
<feature type="transmembrane region" description="Helical" evidence="2">
    <location>
        <begin position="1024"/>
        <end position="1043"/>
    </location>
</feature>
<name>A0AAW0CXJ3_9AGAR</name>